<reference evidence="3 4" key="1">
    <citation type="submission" date="2020-08" db="EMBL/GenBank/DDBJ databases">
        <title>Genome public.</title>
        <authorList>
            <person name="Liu C."/>
            <person name="Sun Q."/>
        </authorList>
    </citation>
    <scope>NUCLEOTIDE SEQUENCE [LARGE SCALE GENOMIC DNA]</scope>
    <source>
        <strain evidence="3 4">BX10</strain>
    </source>
</reference>
<dbReference type="EMBL" id="JACRTJ010000010">
    <property type="protein sequence ID" value="MBC8598435.1"/>
    <property type="molecule type" value="Genomic_DNA"/>
</dbReference>
<evidence type="ECO:0000313" key="4">
    <source>
        <dbReference type="Proteomes" id="UP000647491"/>
    </source>
</evidence>
<dbReference type="SUPFAM" id="SSF53807">
    <property type="entry name" value="Helical backbone' metal receptor"/>
    <property type="match status" value="1"/>
</dbReference>
<dbReference type="InterPro" id="IPR050902">
    <property type="entry name" value="ABC_Transporter_SBP"/>
</dbReference>
<dbReference type="PANTHER" id="PTHR30535">
    <property type="entry name" value="VITAMIN B12-BINDING PROTEIN"/>
    <property type="match status" value="1"/>
</dbReference>
<dbReference type="PROSITE" id="PS51257">
    <property type="entry name" value="PROKAR_LIPOPROTEIN"/>
    <property type="match status" value="1"/>
</dbReference>
<name>A0ABR7NQP4_9FIRM</name>
<evidence type="ECO:0000256" key="2">
    <source>
        <dbReference type="SAM" id="MobiDB-lite"/>
    </source>
</evidence>
<dbReference type="RefSeq" id="WP_262427056.1">
    <property type="nucleotide sequence ID" value="NZ_JACRTJ010000010.1"/>
</dbReference>
<dbReference type="Gene3D" id="3.40.50.1980">
    <property type="entry name" value="Nitrogenase molybdenum iron protein domain"/>
    <property type="match status" value="2"/>
</dbReference>
<gene>
    <name evidence="3" type="ORF">H8708_04175</name>
</gene>
<accession>A0ABR7NQP4</accession>
<evidence type="ECO:0000313" key="3">
    <source>
        <dbReference type="EMBL" id="MBC8598435.1"/>
    </source>
</evidence>
<keyword evidence="4" id="KW-1185">Reference proteome</keyword>
<organism evidence="3 4">
    <name type="scientific">Enterocloster hominis</name>
    <name type="common">ex Liu et al. 2021</name>
    <dbReference type="NCBI Taxonomy" id="2763663"/>
    <lineage>
        <taxon>Bacteria</taxon>
        <taxon>Bacillati</taxon>
        <taxon>Bacillota</taxon>
        <taxon>Clostridia</taxon>
        <taxon>Lachnospirales</taxon>
        <taxon>Lachnospiraceae</taxon>
        <taxon>Enterocloster</taxon>
    </lineage>
</organism>
<feature type="compositionally biased region" description="Low complexity" evidence="2">
    <location>
        <begin position="243"/>
        <end position="256"/>
    </location>
</feature>
<evidence type="ECO:0000256" key="1">
    <source>
        <dbReference type="ARBA" id="ARBA00008814"/>
    </source>
</evidence>
<sequence length="421" mass="45641">MKRSWKAGIKKQAVILGIWAAAGALLTGCKAAGGSGAGNRLRPLELSSLEYTGRLELEYAEQFAVDLYQDGFQVLTVADGSRMLLVPEGKEAPEDVPEETAVVYQPVKNIYLAASAAMDMFRALDALDTIRLSGTDADGWYIKEAREAMKSGKILYAGKYSAPDYERILAEGCSLAVENTMISHAPEVREKLESFGIPVAVDYSSYETEPLGRMEWIKFYGALTGKEEQASAAFDEQKAAMEAAAGGSEEAASGDGADVDPARRAEGGRVPEEGRKKTVAYFYITAAGMVNVRKSSDYVPKLIEQAGGEYIFKDLGTGESRSSSVNMQLEEFYSSVKDADFLIYNSAVDGGLETVEELLGKSGLLADFKAVKEGNVWCTARDLYQSSMALGTFAEDIRAMLTGQGETVYLYRLPAGREEEQ</sequence>
<protein>
    <submittedName>
        <fullName evidence="3">ABC transporter substrate-binding protein</fullName>
    </submittedName>
</protein>
<feature type="compositionally biased region" description="Basic and acidic residues" evidence="2">
    <location>
        <begin position="260"/>
        <end position="270"/>
    </location>
</feature>
<dbReference type="PANTHER" id="PTHR30535:SF34">
    <property type="entry name" value="MOLYBDATE-BINDING PROTEIN MOLA"/>
    <property type="match status" value="1"/>
</dbReference>
<feature type="region of interest" description="Disordered" evidence="2">
    <location>
        <begin position="243"/>
        <end position="270"/>
    </location>
</feature>
<dbReference type="Proteomes" id="UP000647491">
    <property type="component" value="Unassembled WGS sequence"/>
</dbReference>
<comment type="caution">
    <text evidence="3">The sequence shown here is derived from an EMBL/GenBank/DDBJ whole genome shotgun (WGS) entry which is preliminary data.</text>
</comment>
<comment type="similarity">
    <text evidence="1">Belongs to the bacterial solute-binding protein 8 family.</text>
</comment>
<proteinExistence type="inferred from homology"/>